<name>A0A3G9IVR1_9ACTN</name>
<dbReference type="AlphaFoldDB" id="A0A3G9IVR1"/>
<dbReference type="KEGG" id="nbe:Back2_20580"/>
<evidence type="ECO:0000313" key="2">
    <source>
        <dbReference type="EMBL" id="BBH17771.1"/>
    </source>
</evidence>
<feature type="transmembrane region" description="Helical" evidence="1">
    <location>
        <begin position="91"/>
        <end position="111"/>
    </location>
</feature>
<keyword evidence="1" id="KW-0472">Membrane</keyword>
<evidence type="ECO:0008006" key="4">
    <source>
        <dbReference type="Google" id="ProtNLM"/>
    </source>
</evidence>
<gene>
    <name evidence="2" type="ORF">Back2_20580</name>
</gene>
<evidence type="ECO:0000256" key="1">
    <source>
        <dbReference type="SAM" id="Phobius"/>
    </source>
</evidence>
<feature type="transmembrane region" description="Helical" evidence="1">
    <location>
        <begin position="6"/>
        <end position="27"/>
    </location>
</feature>
<keyword evidence="1" id="KW-0812">Transmembrane</keyword>
<protein>
    <recommendedName>
        <fullName evidence="4">Integral membrane protein</fullName>
    </recommendedName>
</protein>
<accession>A0A3G9IVR1</accession>
<organism evidence="2 3">
    <name type="scientific">Nocardioides baekrokdamisoli</name>
    <dbReference type="NCBI Taxonomy" id="1804624"/>
    <lineage>
        <taxon>Bacteria</taxon>
        <taxon>Bacillati</taxon>
        <taxon>Actinomycetota</taxon>
        <taxon>Actinomycetes</taxon>
        <taxon>Propionibacteriales</taxon>
        <taxon>Nocardioidaceae</taxon>
        <taxon>Nocardioides</taxon>
    </lineage>
</organism>
<dbReference type="Proteomes" id="UP000271573">
    <property type="component" value="Chromosome"/>
</dbReference>
<evidence type="ECO:0000313" key="3">
    <source>
        <dbReference type="Proteomes" id="UP000271573"/>
    </source>
</evidence>
<reference evidence="2 3" key="1">
    <citation type="submission" date="2018-11" db="EMBL/GenBank/DDBJ databases">
        <title>Complete genome sequence of Nocardioides baekrokdamisoli strain KCTC 39748.</title>
        <authorList>
            <person name="Kang S.W."/>
            <person name="Lee K.C."/>
            <person name="Kim K.K."/>
            <person name="Kim J.S."/>
            <person name="Kim D.S."/>
            <person name="Ko S.H."/>
            <person name="Yang S.H."/>
            <person name="Shin Y.K."/>
            <person name="Lee J.S."/>
        </authorList>
    </citation>
    <scope>NUCLEOTIDE SEQUENCE [LARGE SCALE GENOMIC DNA]</scope>
    <source>
        <strain evidence="2 3">KCTC 39748</strain>
    </source>
</reference>
<dbReference type="EMBL" id="AP019307">
    <property type="protein sequence ID" value="BBH17771.1"/>
    <property type="molecule type" value="Genomic_DNA"/>
</dbReference>
<feature type="transmembrane region" description="Helical" evidence="1">
    <location>
        <begin position="39"/>
        <end position="60"/>
    </location>
</feature>
<keyword evidence="3" id="KW-1185">Reference proteome</keyword>
<keyword evidence="1" id="KW-1133">Transmembrane helix</keyword>
<dbReference type="RefSeq" id="WP_231998679.1">
    <property type="nucleotide sequence ID" value="NZ_AP019307.1"/>
</dbReference>
<proteinExistence type="predicted"/>
<sequence length="114" mass="12148">MALLELVAWIVGAYGVFVAGAGALAVWRKLERPRAVDQFAWMLTFLAFVLALLSLGRLGPHPSSTHIGYLGASVVVMPFAIVTVRQDRSPWSSGVIAVCALATAVVAWRVIVTA</sequence>
<feature type="transmembrane region" description="Helical" evidence="1">
    <location>
        <begin position="66"/>
        <end position="84"/>
    </location>
</feature>